<organism evidence="2">
    <name type="scientific">marine sediment metagenome</name>
    <dbReference type="NCBI Taxonomy" id="412755"/>
    <lineage>
        <taxon>unclassified sequences</taxon>
        <taxon>metagenomes</taxon>
        <taxon>ecological metagenomes</taxon>
    </lineage>
</organism>
<reference evidence="2" key="1">
    <citation type="journal article" date="2014" name="Front. Microbiol.">
        <title>High frequency of phylogenetically diverse reductive dehalogenase-homologous genes in deep subseafloor sedimentary metagenomes.</title>
        <authorList>
            <person name="Kawai M."/>
            <person name="Futagami T."/>
            <person name="Toyoda A."/>
            <person name="Takaki Y."/>
            <person name="Nishi S."/>
            <person name="Hori S."/>
            <person name="Arai W."/>
            <person name="Tsubouchi T."/>
            <person name="Morono Y."/>
            <person name="Uchiyama I."/>
            <person name="Ito T."/>
            <person name="Fujiyama A."/>
            <person name="Inagaki F."/>
            <person name="Takami H."/>
        </authorList>
    </citation>
    <scope>NUCLEOTIDE SEQUENCE</scope>
    <source>
        <strain evidence="2">Expedition CK06-06</strain>
    </source>
</reference>
<gene>
    <name evidence="2" type="ORF">S01H4_17883</name>
</gene>
<evidence type="ECO:0000313" key="2">
    <source>
        <dbReference type="EMBL" id="GAG65430.1"/>
    </source>
</evidence>
<feature type="non-terminal residue" evidence="2">
    <location>
        <position position="1"/>
    </location>
</feature>
<dbReference type="InterPro" id="IPR004176">
    <property type="entry name" value="Clp_R_N"/>
</dbReference>
<proteinExistence type="predicted"/>
<dbReference type="Gene3D" id="1.10.1780.10">
    <property type="entry name" value="Clp, N-terminal domain"/>
    <property type="match status" value="1"/>
</dbReference>
<comment type="caution">
    <text evidence="2">The sequence shown here is derived from an EMBL/GenBank/DDBJ whole genome shotgun (WGS) entry which is preliminary data.</text>
</comment>
<name>X0Z7Q0_9ZZZZ</name>
<dbReference type="AlphaFoldDB" id="X0Z7Q0"/>
<accession>X0Z7Q0</accession>
<protein>
    <recommendedName>
        <fullName evidence="1">Clp R domain-containing protein</fullName>
    </recommendedName>
</protein>
<sequence>LTIKAQEALHESKNIADKYSHQQIDVEHLLLALIEQPNGIVVPILQKIGVDIDQLKTNLTQHLNSLPKVQVGGGVVGQIYLTPRLNKYRKCKFCFKHINDDIIIPAFGFGYINDDIFIVFTSVKELFIKAFSNCYFCQNHKD</sequence>
<dbReference type="PROSITE" id="PS51903">
    <property type="entry name" value="CLP_R"/>
    <property type="match status" value="1"/>
</dbReference>
<evidence type="ECO:0000259" key="1">
    <source>
        <dbReference type="PROSITE" id="PS51903"/>
    </source>
</evidence>
<dbReference type="Pfam" id="PF02861">
    <property type="entry name" value="Clp_N"/>
    <property type="match status" value="1"/>
</dbReference>
<dbReference type="InterPro" id="IPR036628">
    <property type="entry name" value="Clp_N_dom_sf"/>
</dbReference>
<feature type="domain" description="Clp R" evidence="1">
    <location>
        <begin position="1"/>
        <end position="142"/>
    </location>
</feature>
<dbReference type="EMBL" id="BART01007898">
    <property type="protein sequence ID" value="GAG65430.1"/>
    <property type="molecule type" value="Genomic_DNA"/>
</dbReference>
<dbReference type="SUPFAM" id="SSF81923">
    <property type="entry name" value="Double Clp-N motif"/>
    <property type="match status" value="1"/>
</dbReference>